<feature type="domain" description="Sugar 3,4-ketoisomerase QdtA cupin" evidence="1">
    <location>
        <begin position="4"/>
        <end position="132"/>
    </location>
</feature>
<protein>
    <submittedName>
        <fullName evidence="2">WxcM-like, C-terminal</fullName>
    </submittedName>
</protein>
<dbReference type="InterPro" id="IPR014710">
    <property type="entry name" value="RmlC-like_jellyroll"/>
</dbReference>
<proteinExistence type="predicted"/>
<evidence type="ECO:0000259" key="1">
    <source>
        <dbReference type="Pfam" id="PF05523"/>
    </source>
</evidence>
<gene>
    <name evidence="2" type="ORF">SAMN02745120_1414</name>
</gene>
<dbReference type="AlphaFoldDB" id="A0A1T5B3A4"/>
<sequence>MDKKFKVIDFQELGDSRGHLVVAESNKEVPFLIQRIFYIYGTKDGVVRGQHANRESEFMLINLQGSVKIVIDDGRQKDTVILNKAHQGVYLDKMVWKDMCEFSSDSILLVLSSMSYDASEYIRDYDEFVREVNDGKLD</sequence>
<evidence type="ECO:0000313" key="2">
    <source>
        <dbReference type="EMBL" id="SKB41675.1"/>
    </source>
</evidence>
<dbReference type="CDD" id="cd20292">
    <property type="entry name" value="cupin_QdtA-like"/>
    <property type="match status" value="1"/>
</dbReference>
<organism evidence="2 3">
    <name type="scientific">Acetoanaerobium noterae</name>
    <dbReference type="NCBI Taxonomy" id="745369"/>
    <lineage>
        <taxon>Bacteria</taxon>
        <taxon>Bacillati</taxon>
        <taxon>Bacillota</taxon>
        <taxon>Clostridia</taxon>
        <taxon>Peptostreptococcales</taxon>
        <taxon>Filifactoraceae</taxon>
        <taxon>Acetoanaerobium</taxon>
    </lineage>
</organism>
<accession>A0A1T5B3A4</accession>
<name>A0A1T5B3A4_9FIRM</name>
<reference evidence="3" key="1">
    <citation type="submission" date="2017-02" db="EMBL/GenBank/DDBJ databases">
        <authorList>
            <person name="Varghese N."/>
            <person name="Submissions S."/>
        </authorList>
    </citation>
    <scope>NUCLEOTIDE SEQUENCE [LARGE SCALE GENOMIC DNA]</scope>
    <source>
        <strain evidence="3">ATCC 35199</strain>
    </source>
</reference>
<dbReference type="Gene3D" id="2.60.120.10">
    <property type="entry name" value="Jelly Rolls"/>
    <property type="match status" value="1"/>
</dbReference>
<dbReference type="InterPro" id="IPR011051">
    <property type="entry name" value="RmlC_Cupin_sf"/>
</dbReference>
<dbReference type="EMBL" id="FUYN01000002">
    <property type="protein sequence ID" value="SKB41675.1"/>
    <property type="molecule type" value="Genomic_DNA"/>
</dbReference>
<dbReference type="OrthoDB" id="9795513at2"/>
<dbReference type="SUPFAM" id="SSF51182">
    <property type="entry name" value="RmlC-like cupins"/>
    <property type="match status" value="1"/>
</dbReference>
<dbReference type="Proteomes" id="UP000243406">
    <property type="component" value="Unassembled WGS sequence"/>
</dbReference>
<keyword evidence="3" id="KW-1185">Reference proteome</keyword>
<dbReference type="Pfam" id="PF05523">
    <property type="entry name" value="FdtA"/>
    <property type="match status" value="1"/>
</dbReference>
<evidence type="ECO:0000313" key="3">
    <source>
        <dbReference type="Proteomes" id="UP000243406"/>
    </source>
</evidence>
<dbReference type="RefSeq" id="WP_079589293.1">
    <property type="nucleotide sequence ID" value="NZ_FUYN01000002.1"/>
</dbReference>
<dbReference type="InterPro" id="IPR008894">
    <property type="entry name" value="QdtA_cupin_dom"/>
</dbReference>